<reference evidence="2" key="1">
    <citation type="submission" date="2009-12" db="EMBL/GenBank/DDBJ databases">
        <title>Complete sequence of Treponema primitia strain ZAS-2.</title>
        <authorList>
            <person name="Tetu S.G."/>
            <person name="Matson E."/>
            <person name="Ren Q."/>
            <person name="Seshadri R."/>
            <person name="Elbourne L."/>
            <person name="Hassan K.A."/>
            <person name="Durkin A."/>
            <person name="Radune D."/>
            <person name="Mohamoud Y."/>
            <person name="Shay R."/>
            <person name="Jin S."/>
            <person name="Zhang X."/>
            <person name="Lucey K."/>
            <person name="Ballor N.R."/>
            <person name="Ottesen E."/>
            <person name="Rosenthal R."/>
            <person name="Allen A."/>
            <person name="Leadbetter J.R."/>
            <person name="Paulsen I.T."/>
        </authorList>
    </citation>
    <scope>NUCLEOTIDE SEQUENCE [LARGE SCALE GENOMIC DNA]</scope>
    <source>
        <strain evidence="2">ATCC BAA-887 / DSM 12427 / ZAS-2</strain>
    </source>
</reference>
<dbReference type="Pfam" id="PF26331">
    <property type="entry name" value="DUF8086"/>
    <property type="match status" value="1"/>
</dbReference>
<dbReference type="HOGENOM" id="CLU_686839_0_0_12"/>
<dbReference type="AlphaFoldDB" id="F5YLT6"/>
<dbReference type="EMBL" id="CP001843">
    <property type="protein sequence ID" value="AEF86031.1"/>
    <property type="molecule type" value="Genomic_DNA"/>
</dbReference>
<keyword evidence="2" id="KW-1185">Reference proteome</keyword>
<dbReference type="KEGG" id="tpi:TREPR_3143"/>
<dbReference type="eggNOG" id="ENOG5030UST">
    <property type="taxonomic scope" value="Bacteria"/>
</dbReference>
<organism evidence="1 2">
    <name type="scientific">Treponema primitia (strain ATCC BAA-887 / DSM 12427 / ZAS-2)</name>
    <dbReference type="NCBI Taxonomy" id="545694"/>
    <lineage>
        <taxon>Bacteria</taxon>
        <taxon>Pseudomonadati</taxon>
        <taxon>Spirochaetota</taxon>
        <taxon>Spirochaetia</taxon>
        <taxon>Spirochaetales</taxon>
        <taxon>Treponemataceae</taxon>
        <taxon>Treponema</taxon>
    </lineage>
</organism>
<proteinExistence type="predicted"/>
<evidence type="ECO:0000313" key="1">
    <source>
        <dbReference type="EMBL" id="AEF86031.1"/>
    </source>
</evidence>
<dbReference type="STRING" id="545694.TREPR_3143"/>
<dbReference type="Proteomes" id="UP000009223">
    <property type="component" value="Chromosome"/>
</dbReference>
<evidence type="ECO:0000313" key="2">
    <source>
        <dbReference type="Proteomes" id="UP000009223"/>
    </source>
</evidence>
<name>F5YLT6_TREPZ</name>
<sequence>MVSVLSLICLLSLFSCTGKNTDLPAQFPAELPAGEAAIPKMPPVEYGQLPRAILQSGENPLWFELGEDGPALIPSPDEASLTPYIPWPLAQRIAGILAREDRLFLGINREGFLAFAPWAGSADGSEGVTPATNAGIALYQADMGRYWKDYSVDTLFIYGQTPAALLYRDDYFIDTNLPPPSPQVWGLQAAAGTRAGGLEELDIPAFRDLPPEEGWDLEDLREGPDDAWYYRAVKKAGTGRGIGYFHTAALSAPGTQSSPGALQNASQPRPLEQAPDLLRQVLEKMIPSKLSASPEAPGIAAVVSPEFTSLRYYADDSVLGNTQNDILIFPGFYQTEYPVSPENSGGYVKKPLALVISPSGKGFIGINRNGLTEIQELSLPALPAGFVYTGLGVMSGSPGEKFPRTVLASWEEQDGWNVGAAGFVLVGLRE</sequence>
<dbReference type="InterPro" id="IPR058399">
    <property type="entry name" value="DUF8086"/>
</dbReference>
<accession>F5YLT6</accession>
<protein>
    <submittedName>
        <fullName evidence="1">Uncharacterized protein</fullName>
    </submittedName>
</protein>
<reference evidence="1 2" key="2">
    <citation type="journal article" date="2011" name="ISME J.">
        <title>RNA-seq reveals cooperative metabolic interactions between two termite-gut spirochete species in co-culture.</title>
        <authorList>
            <person name="Rosenthal A.Z."/>
            <person name="Matson E.G."/>
            <person name="Eldar A."/>
            <person name="Leadbetter J.R."/>
        </authorList>
    </citation>
    <scope>NUCLEOTIDE SEQUENCE [LARGE SCALE GENOMIC DNA]</scope>
    <source>
        <strain evidence="2">ATCC BAA-887 / DSM 12427 / ZAS-2</strain>
    </source>
</reference>
<gene>
    <name evidence="1" type="ordered locus">TREPR_3143</name>
</gene>